<name>A0AAV4WNW4_CAEEX</name>
<dbReference type="AlphaFoldDB" id="A0AAV4WNW4"/>
<gene>
    <name evidence="1" type="ORF">CEXT_205811</name>
</gene>
<evidence type="ECO:0000313" key="1">
    <source>
        <dbReference type="EMBL" id="GIY84013.1"/>
    </source>
</evidence>
<reference evidence="1 2" key="1">
    <citation type="submission" date="2021-06" db="EMBL/GenBank/DDBJ databases">
        <title>Caerostris extrusa draft genome.</title>
        <authorList>
            <person name="Kono N."/>
            <person name="Arakawa K."/>
        </authorList>
    </citation>
    <scope>NUCLEOTIDE SEQUENCE [LARGE SCALE GENOMIC DNA]</scope>
</reference>
<protein>
    <submittedName>
        <fullName evidence="1">Uncharacterized protein</fullName>
    </submittedName>
</protein>
<accession>A0AAV4WNW4</accession>
<dbReference type="Proteomes" id="UP001054945">
    <property type="component" value="Unassembled WGS sequence"/>
</dbReference>
<evidence type="ECO:0000313" key="2">
    <source>
        <dbReference type="Proteomes" id="UP001054945"/>
    </source>
</evidence>
<proteinExistence type="predicted"/>
<feature type="non-terminal residue" evidence="1">
    <location>
        <position position="1"/>
    </location>
</feature>
<organism evidence="1 2">
    <name type="scientific">Caerostris extrusa</name>
    <name type="common">Bark spider</name>
    <name type="synonym">Caerostris bankana</name>
    <dbReference type="NCBI Taxonomy" id="172846"/>
    <lineage>
        <taxon>Eukaryota</taxon>
        <taxon>Metazoa</taxon>
        <taxon>Ecdysozoa</taxon>
        <taxon>Arthropoda</taxon>
        <taxon>Chelicerata</taxon>
        <taxon>Arachnida</taxon>
        <taxon>Araneae</taxon>
        <taxon>Araneomorphae</taxon>
        <taxon>Entelegynae</taxon>
        <taxon>Araneoidea</taxon>
        <taxon>Araneidae</taxon>
        <taxon>Caerostris</taxon>
    </lineage>
</organism>
<sequence length="119" mass="13769">QIKRQILEKYRQRFKHGSNFLDNEFWCRCNDEQVLNNYRDKRECDKKSASVCDFGIAISGAFFTRISRLPFSENINRRQSSHLTGDIIEGRLLFTQVTSSEVTNILAGPQDHATFSGHI</sequence>
<keyword evidence="2" id="KW-1185">Reference proteome</keyword>
<dbReference type="EMBL" id="BPLR01016455">
    <property type="protein sequence ID" value="GIY84013.1"/>
    <property type="molecule type" value="Genomic_DNA"/>
</dbReference>
<comment type="caution">
    <text evidence="1">The sequence shown here is derived from an EMBL/GenBank/DDBJ whole genome shotgun (WGS) entry which is preliminary data.</text>
</comment>